<evidence type="ECO:0000256" key="5">
    <source>
        <dbReference type="ARBA" id="ARBA00022989"/>
    </source>
</evidence>
<feature type="transmembrane region" description="Helical" evidence="11">
    <location>
        <begin position="207"/>
        <end position="226"/>
    </location>
</feature>
<reference evidence="13 14" key="1">
    <citation type="submission" date="2022-03" db="EMBL/GenBank/DDBJ databases">
        <title>Parabacteroides sp. nov. isolated from swine feces.</title>
        <authorList>
            <person name="Bak J.E."/>
        </authorList>
    </citation>
    <scope>NUCLEOTIDE SEQUENCE [LARGE SCALE GENOMIC DNA]</scope>
    <source>
        <strain evidence="13 14">AGMB00274</strain>
    </source>
</reference>
<evidence type="ECO:0000259" key="12">
    <source>
        <dbReference type="Pfam" id="PF03600"/>
    </source>
</evidence>
<sequence>MLILVVTIFIVGYLMIAFEHPIKINKAASALLTGTILWILYVMNGPEFDSLVSSDGFKAFVQDPQVASLSLMEQCQQYIVSHQILVSIGEICQTLIFLVGAMIIVELIDVHGGFEFITNRITTRKTKPLLIMISILTFFMSSVLDNLTTSIVMIMLIRKIIADQKTRWFFGSMIVIAANSGGAWSPIGDVTTIMLWVKGNISTGETIPHLILPSLVSMFVPMLLMARQMKGSVTSPEQTTLALENEGQANSPEEFFALAHRERLYIFVLGILCLLFVPVFKMVTHLPPFMGVMVGVSILWFFTEFIYGKKESLEEDRKLRVSKVVHRIDGSTLLFFLGILLAVEVLRYTGILGAFASWLDTSVGNVFIVNMVIGTLSAVVDNVPLVAGAIGMYPVMTEEAVAVSADPVYWMNFIQDGTFWQFLAYCAGVGGSMLIIGSAAGVVVMGLEQISFGWYLKKITGMAFLGYLAGALVYILQCTLI</sequence>
<protein>
    <submittedName>
        <fullName evidence="13">Sodium:proton antiporter NhaD</fullName>
    </submittedName>
</protein>
<evidence type="ECO:0000256" key="7">
    <source>
        <dbReference type="ARBA" id="ARBA00023065"/>
    </source>
</evidence>
<organism evidence="13 14">
    <name type="scientific">Parabacteroides faecalis</name>
    <dbReference type="NCBI Taxonomy" id="2924040"/>
    <lineage>
        <taxon>Bacteria</taxon>
        <taxon>Pseudomonadati</taxon>
        <taxon>Bacteroidota</taxon>
        <taxon>Bacteroidia</taxon>
        <taxon>Bacteroidales</taxon>
        <taxon>Tannerellaceae</taxon>
        <taxon>Parabacteroides</taxon>
    </lineage>
</organism>
<evidence type="ECO:0000256" key="11">
    <source>
        <dbReference type="SAM" id="Phobius"/>
    </source>
</evidence>
<evidence type="ECO:0000256" key="1">
    <source>
        <dbReference type="ARBA" id="ARBA00004141"/>
    </source>
</evidence>
<feature type="transmembrane region" description="Helical" evidence="11">
    <location>
        <begin position="328"/>
        <end position="349"/>
    </location>
</feature>
<feature type="transmembrane region" description="Helical" evidence="11">
    <location>
        <begin position="84"/>
        <end position="108"/>
    </location>
</feature>
<feature type="transmembrane region" description="Helical" evidence="11">
    <location>
        <begin position="459"/>
        <end position="476"/>
    </location>
</feature>
<feature type="transmembrane region" description="Helical" evidence="11">
    <location>
        <begin position="27"/>
        <end position="44"/>
    </location>
</feature>
<feature type="domain" description="Citrate transporter-like" evidence="12">
    <location>
        <begin position="13"/>
        <end position="412"/>
    </location>
</feature>
<feature type="transmembrane region" description="Helical" evidence="11">
    <location>
        <begin position="128"/>
        <end position="156"/>
    </location>
</feature>
<dbReference type="PANTHER" id="PTHR43269:SF2">
    <property type="entry name" value="SODIUM_PROTON ANTIPORTER 1-RELATED"/>
    <property type="match status" value="1"/>
</dbReference>
<proteinExistence type="inferred from homology"/>
<keyword evidence="2" id="KW-0813">Transport</keyword>
<evidence type="ECO:0000313" key="14">
    <source>
        <dbReference type="Proteomes" id="UP001165444"/>
    </source>
</evidence>
<comment type="subcellular location">
    <subcellularLocation>
        <location evidence="1">Membrane</location>
        <topology evidence="1">Multi-pass membrane protein</topology>
    </subcellularLocation>
</comment>
<dbReference type="RefSeq" id="WP_243326101.1">
    <property type="nucleotide sequence ID" value="NZ_JAKZMM010000042.1"/>
</dbReference>
<evidence type="ECO:0000256" key="3">
    <source>
        <dbReference type="ARBA" id="ARBA00022449"/>
    </source>
</evidence>
<evidence type="ECO:0000256" key="9">
    <source>
        <dbReference type="ARBA" id="ARBA00023201"/>
    </source>
</evidence>
<evidence type="ECO:0000256" key="2">
    <source>
        <dbReference type="ARBA" id="ARBA00022448"/>
    </source>
</evidence>
<evidence type="ECO:0000256" key="10">
    <source>
        <dbReference type="ARBA" id="ARBA00025753"/>
    </source>
</evidence>
<evidence type="ECO:0000256" key="8">
    <source>
        <dbReference type="ARBA" id="ARBA00023136"/>
    </source>
</evidence>
<keyword evidence="5 11" id="KW-1133">Transmembrane helix</keyword>
<keyword evidence="9" id="KW-0739">Sodium transport</keyword>
<dbReference type="InterPro" id="IPR045016">
    <property type="entry name" value="NhaD-like"/>
</dbReference>
<keyword evidence="7" id="KW-0406">Ion transport</keyword>
<dbReference type="Pfam" id="PF03600">
    <property type="entry name" value="CitMHS"/>
    <property type="match status" value="1"/>
</dbReference>
<keyword evidence="3" id="KW-0050">Antiport</keyword>
<dbReference type="EMBL" id="JAKZMM010000042">
    <property type="protein sequence ID" value="MCJ2381735.1"/>
    <property type="molecule type" value="Genomic_DNA"/>
</dbReference>
<keyword evidence="6" id="KW-0915">Sodium</keyword>
<evidence type="ECO:0000256" key="4">
    <source>
        <dbReference type="ARBA" id="ARBA00022692"/>
    </source>
</evidence>
<dbReference type="NCBIfam" id="NF038006">
    <property type="entry name" value="NhaD_1"/>
    <property type="match status" value="1"/>
</dbReference>
<evidence type="ECO:0000313" key="13">
    <source>
        <dbReference type="EMBL" id="MCJ2381735.1"/>
    </source>
</evidence>
<comment type="caution">
    <text evidence="13">The sequence shown here is derived from an EMBL/GenBank/DDBJ whole genome shotgun (WGS) entry which is preliminary data.</text>
</comment>
<gene>
    <name evidence="13" type="primary">nhaD</name>
    <name evidence="13" type="ORF">MUN53_14165</name>
</gene>
<dbReference type="PANTHER" id="PTHR43269">
    <property type="entry name" value="SODIUM/PROTON ANTIPORTER 1-RELATED"/>
    <property type="match status" value="1"/>
</dbReference>
<feature type="transmembrane region" description="Helical" evidence="11">
    <location>
        <begin position="289"/>
        <end position="307"/>
    </location>
</feature>
<keyword evidence="14" id="KW-1185">Reference proteome</keyword>
<dbReference type="InterPro" id="IPR004680">
    <property type="entry name" value="Cit_transptr-like_dom"/>
</dbReference>
<accession>A0ABT0C3Y8</accession>
<feature type="transmembrane region" description="Helical" evidence="11">
    <location>
        <begin position="422"/>
        <end position="447"/>
    </location>
</feature>
<dbReference type="Proteomes" id="UP001165444">
    <property type="component" value="Unassembled WGS sequence"/>
</dbReference>
<feature type="transmembrane region" description="Helical" evidence="11">
    <location>
        <begin position="168"/>
        <end position="187"/>
    </location>
</feature>
<keyword evidence="4 11" id="KW-0812">Transmembrane</keyword>
<evidence type="ECO:0000256" key="6">
    <source>
        <dbReference type="ARBA" id="ARBA00023053"/>
    </source>
</evidence>
<name>A0ABT0C3Y8_9BACT</name>
<comment type="similarity">
    <text evidence="10">Belongs to the NhaD Na(+)/H(+) (TC 2.A.62) antiporter family.</text>
</comment>
<keyword evidence="8 11" id="KW-0472">Membrane</keyword>
<feature type="transmembrane region" description="Helical" evidence="11">
    <location>
        <begin position="264"/>
        <end position="283"/>
    </location>
</feature>